<feature type="domain" description="SAC3/GANP/THP3 conserved" evidence="1">
    <location>
        <begin position="26"/>
        <end position="62"/>
    </location>
</feature>
<dbReference type="Pfam" id="PF03399">
    <property type="entry name" value="SAC3_GANP"/>
    <property type="match status" value="1"/>
</dbReference>
<dbReference type="Proteomes" id="UP001420932">
    <property type="component" value="Unassembled WGS sequence"/>
</dbReference>
<keyword evidence="3" id="KW-1185">Reference proteome</keyword>
<sequence length="100" mass="11638">MNDTCMNTTKVMPHVCLGTVGHISKMHDRMRAIRMDLRMQHIFNHDVVTMLEQMVQILILCFSNGIFNCKVIFASDEEQLFNDFVKIVISFDWIARCVVT</sequence>
<dbReference type="GO" id="GO:0006406">
    <property type="term" value="P:mRNA export from nucleus"/>
    <property type="evidence" value="ECO:0007669"/>
    <property type="project" value="TreeGrafter"/>
</dbReference>
<proteinExistence type="predicted"/>
<dbReference type="AlphaFoldDB" id="A0AAP0PS00"/>
<protein>
    <recommendedName>
        <fullName evidence="1">SAC3/GANP/THP3 conserved domain-containing protein</fullName>
    </recommendedName>
</protein>
<reference evidence="2 3" key="1">
    <citation type="submission" date="2024-01" db="EMBL/GenBank/DDBJ databases">
        <title>Genome assemblies of Stephania.</title>
        <authorList>
            <person name="Yang L."/>
        </authorList>
    </citation>
    <scope>NUCLEOTIDE SEQUENCE [LARGE SCALE GENOMIC DNA]</scope>
    <source>
        <strain evidence="2">YNDBR</strain>
        <tissue evidence="2">Leaf</tissue>
    </source>
</reference>
<dbReference type="Gene3D" id="1.25.40.990">
    <property type="match status" value="1"/>
</dbReference>
<accession>A0AAP0PS00</accession>
<dbReference type="PANTHER" id="PTHR12436">
    <property type="entry name" value="80 KDA MCM3-ASSOCIATED PROTEIN"/>
    <property type="match status" value="1"/>
</dbReference>
<dbReference type="GO" id="GO:0070390">
    <property type="term" value="C:transcription export complex 2"/>
    <property type="evidence" value="ECO:0007669"/>
    <property type="project" value="TreeGrafter"/>
</dbReference>
<comment type="caution">
    <text evidence="2">The sequence shown here is derived from an EMBL/GenBank/DDBJ whole genome shotgun (WGS) entry which is preliminary data.</text>
</comment>
<dbReference type="PANTHER" id="PTHR12436:SF17">
    <property type="entry name" value="SAC3 FAMILY PROTEIN B"/>
    <property type="match status" value="1"/>
</dbReference>
<evidence type="ECO:0000313" key="2">
    <source>
        <dbReference type="EMBL" id="KAK9150806.1"/>
    </source>
</evidence>
<gene>
    <name evidence="2" type="ORF">Syun_009115</name>
</gene>
<name>A0AAP0PS00_9MAGN</name>
<dbReference type="EMBL" id="JBBNAF010000004">
    <property type="protein sequence ID" value="KAK9150806.1"/>
    <property type="molecule type" value="Genomic_DNA"/>
</dbReference>
<dbReference type="GO" id="GO:0005737">
    <property type="term" value="C:cytoplasm"/>
    <property type="evidence" value="ECO:0007669"/>
    <property type="project" value="TreeGrafter"/>
</dbReference>
<dbReference type="InterPro" id="IPR005062">
    <property type="entry name" value="SAC3/GANP/THP3_conserved"/>
</dbReference>
<evidence type="ECO:0000313" key="3">
    <source>
        <dbReference type="Proteomes" id="UP001420932"/>
    </source>
</evidence>
<organism evidence="2 3">
    <name type="scientific">Stephania yunnanensis</name>
    <dbReference type="NCBI Taxonomy" id="152371"/>
    <lineage>
        <taxon>Eukaryota</taxon>
        <taxon>Viridiplantae</taxon>
        <taxon>Streptophyta</taxon>
        <taxon>Embryophyta</taxon>
        <taxon>Tracheophyta</taxon>
        <taxon>Spermatophyta</taxon>
        <taxon>Magnoliopsida</taxon>
        <taxon>Ranunculales</taxon>
        <taxon>Menispermaceae</taxon>
        <taxon>Menispermoideae</taxon>
        <taxon>Cissampelideae</taxon>
        <taxon>Stephania</taxon>
    </lineage>
</organism>
<evidence type="ECO:0000259" key="1">
    <source>
        <dbReference type="Pfam" id="PF03399"/>
    </source>
</evidence>
<dbReference type="InterPro" id="IPR045107">
    <property type="entry name" value="SAC3/GANP/THP3"/>
</dbReference>